<evidence type="ECO:0000313" key="3">
    <source>
        <dbReference type="Proteomes" id="UP000253562"/>
    </source>
</evidence>
<dbReference type="Proteomes" id="UP000253562">
    <property type="component" value="Unassembled WGS sequence"/>
</dbReference>
<evidence type="ECO:0000256" key="1">
    <source>
        <dbReference type="SAM" id="MobiDB-lite"/>
    </source>
</evidence>
<dbReference type="EMBL" id="QPEX01000010">
    <property type="protein sequence ID" value="RCS54110.1"/>
    <property type="molecule type" value="Genomic_DNA"/>
</dbReference>
<sequence>MNAPEMPKLGHQIILAEVVEGLREYQQILLDSAGKVSNTEMAMQLYHLASEHGDLETQLLKLAQGDLRNETPLATPFLNQIRALGQRLREFGDLSRSRYVMCEIIQTEERMIRRFRALIDQISDSAWRKRLTTHLLKLLEIRDSFNRLRNLQAQEYKRTPTVRPRSKASNDTIHPN</sequence>
<feature type="region of interest" description="Disordered" evidence="1">
    <location>
        <begin position="156"/>
        <end position="176"/>
    </location>
</feature>
<name>A0A368KUK5_9BACT</name>
<evidence type="ECO:0000313" key="2">
    <source>
        <dbReference type="EMBL" id="RCS54110.1"/>
    </source>
</evidence>
<evidence type="ECO:0008006" key="4">
    <source>
        <dbReference type="Google" id="ProtNLM"/>
    </source>
</evidence>
<comment type="caution">
    <text evidence="2">The sequence shown here is derived from an EMBL/GenBank/DDBJ whole genome shotgun (WGS) entry which is preliminary data.</text>
</comment>
<gene>
    <name evidence="2" type="ORF">DTL42_02875</name>
</gene>
<feature type="compositionally biased region" description="Polar residues" evidence="1">
    <location>
        <begin position="167"/>
        <end position="176"/>
    </location>
</feature>
<organism evidence="2 3">
    <name type="scientific">Bremerella cremea</name>
    <dbReference type="NCBI Taxonomy" id="1031537"/>
    <lineage>
        <taxon>Bacteria</taxon>
        <taxon>Pseudomonadati</taxon>
        <taxon>Planctomycetota</taxon>
        <taxon>Planctomycetia</taxon>
        <taxon>Pirellulales</taxon>
        <taxon>Pirellulaceae</taxon>
        <taxon>Bremerella</taxon>
    </lineage>
</organism>
<proteinExistence type="predicted"/>
<protein>
    <recommendedName>
        <fullName evidence="4">DUF2383 domain-containing protein</fullName>
    </recommendedName>
</protein>
<reference evidence="2 3" key="1">
    <citation type="submission" date="2018-07" db="EMBL/GenBank/DDBJ databases">
        <title>Comparative genomes isolates from brazilian mangrove.</title>
        <authorList>
            <person name="De Araujo J.E."/>
            <person name="Taketani R.G."/>
            <person name="Silva M.C.P."/>
            <person name="Lourenco M.V."/>
            <person name="Oliveira V.M."/>
            <person name="Andreote F.D."/>
        </authorList>
    </citation>
    <scope>NUCLEOTIDE SEQUENCE [LARGE SCALE GENOMIC DNA]</scope>
    <source>
        <strain evidence="2 3">HEX PRIS-MGV</strain>
    </source>
</reference>
<dbReference type="AlphaFoldDB" id="A0A368KUK5"/>
<accession>A0A368KUK5</accession>
<dbReference type="OrthoDB" id="285149at2"/>
<dbReference type="RefSeq" id="WP_114367176.1">
    <property type="nucleotide sequence ID" value="NZ_QPEX01000010.1"/>
</dbReference>